<dbReference type="Pfam" id="PF01244">
    <property type="entry name" value="Peptidase_M19"/>
    <property type="match status" value="1"/>
</dbReference>
<gene>
    <name evidence="1" type="ORF">AB4Y30_12960</name>
</gene>
<dbReference type="PANTHER" id="PTHR10443">
    <property type="entry name" value="MICROSOMAL DIPEPTIDASE"/>
    <property type="match status" value="1"/>
</dbReference>
<reference evidence="1" key="1">
    <citation type="submission" date="2024-07" db="EMBL/GenBank/DDBJ databases">
        <title>Halotolerant mesophilic bacterium Ornithinibacillus sp. 4-3, sp. nov., isolated from soil.</title>
        <authorList>
            <person name="Sidarenka A.V."/>
            <person name="Guliayeva D.E."/>
            <person name="Leanovich S.I."/>
            <person name="Hileuskaya K.S."/>
            <person name="Akhremchuk A.E."/>
            <person name="Sikolenko M.A."/>
            <person name="Valentovich L.N."/>
        </authorList>
    </citation>
    <scope>NUCLEOTIDE SEQUENCE</scope>
    <source>
        <strain evidence="1">4-3</strain>
    </source>
</reference>
<dbReference type="PROSITE" id="PS51365">
    <property type="entry name" value="RENAL_DIPEPTIDASE_2"/>
    <property type="match status" value="1"/>
</dbReference>
<dbReference type="RefSeq" id="WP_368652656.1">
    <property type="nucleotide sequence ID" value="NZ_CP162599.1"/>
</dbReference>
<dbReference type="Gene3D" id="3.20.20.140">
    <property type="entry name" value="Metal-dependent hydrolases"/>
    <property type="match status" value="1"/>
</dbReference>
<name>A0AB39HKL2_9BACI</name>
<dbReference type="SUPFAM" id="SSF51556">
    <property type="entry name" value="Metallo-dependent hydrolases"/>
    <property type="match status" value="1"/>
</dbReference>
<evidence type="ECO:0000313" key="1">
    <source>
        <dbReference type="EMBL" id="XDK31932.1"/>
    </source>
</evidence>
<protein>
    <submittedName>
        <fullName evidence="1">Dipeptidase</fullName>
    </submittedName>
</protein>
<accession>A0AB39HKL2</accession>
<proteinExistence type="predicted"/>
<dbReference type="InterPro" id="IPR032466">
    <property type="entry name" value="Metal_Hydrolase"/>
</dbReference>
<dbReference type="PANTHER" id="PTHR10443:SF12">
    <property type="entry name" value="DIPEPTIDASE"/>
    <property type="match status" value="1"/>
</dbReference>
<sequence>MKVLNPVIDGCMFMDGEFDGCSEGILKSKADTFFLTLNSFDGFAETVKSIARIYQYTDEDPNVKVIRTYEDIENNSKNGVKSLVLTFQEPYPIGNSLENLRVFYELGARVVQLTYNKGNYIGSGCTEANGGGLTNFGKQLIKEMNKLGMLVDVSHSNEQTGRDAILASEKPIVFSHANVKAITNNPRNKSDDLIKLLAENGGVMGLTPWGPLTWKEETKSQPSLDDYLDHVDHVVNLVGINHVGFGSDATLNDSPDTKGAMDQLTLYPEVAGSYYKTIGIGREFSSASGFKGAKDIANVIEGLQKRGYSEEDINKFLGGNFERVLKQVWK</sequence>
<organism evidence="1">
    <name type="scientific">Ornithinibacillus sp. 4-3</name>
    <dbReference type="NCBI Taxonomy" id="3231488"/>
    <lineage>
        <taxon>Bacteria</taxon>
        <taxon>Bacillati</taxon>
        <taxon>Bacillota</taxon>
        <taxon>Bacilli</taxon>
        <taxon>Bacillales</taxon>
        <taxon>Bacillaceae</taxon>
        <taxon>Ornithinibacillus</taxon>
    </lineage>
</organism>
<dbReference type="AlphaFoldDB" id="A0AB39HKL2"/>
<dbReference type="EMBL" id="CP162599">
    <property type="protein sequence ID" value="XDK31932.1"/>
    <property type="molecule type" value="Genomic_DNA"/>
</dbReference>
<dbReference type="InterPro" id="IPR008257">
    <property type="entry name" value="Pept_M19"/>
</dbReference>
<dbReference type="GO" id="GO:0070573">
    <property type="term" value="F:metallodipeptidase activity"/>
    <property type="evidence" value="ECO:0007669"/>
    <property type="project" value="InterPro"/>
</dbReference>
<dbReference type="GO" id="GO:0006508">
    <property type="term" value="P:proteolysis"/>
    <property type="evidence" value="ECO:0007669"/>
    <property type="project" value="InterPro"/>
</dbReference>